<name>A0A1L7CY52_9CORY</name>
<evidence type="ECO:0000313" key="3">
    <source>
        <dbReference type="EMBL" id="APT90809.1"/>
    </source>
</evidence>
<dbReference type="InterPro" id="IPR007372">
    <property type="entry name" value="Lipid/polyisoprenoid-bd_YceI"/>
</dbReference>
<evidence type="ECO:0000313" key="4">
    <source>
        <dbReference type="Proteomes" id="UP000185469"/>
    </source>
</evidence>
<gene>
    <name evidence="3" type="ORF">CSPHI_06835</name>
</gene>
<proteinExistence type="inferred from homology"/>
<evidence type="ECO:0000259" key="2">
    <source>
        <dbReference type="SMART" id="SM00867"/>
    </source>
</evidence>
<keyword evidence="4" id="KW-1185">Reference proteome</keyword>
<dbReference type="Proteomes" id="UP000185469">
    <property type="component" value="Chromosome"/>
</dbReference>
<dbReference type="SMART" id="SM00867">
    <property type="entry name" value="YceI"/>
    <property type="match status" value="1"/>
</dbReference>
<dbReference type="Gene3D" id="2.40.128.110">
    <property type="entry name" value="Lipid/polyisoprenoid-binding, YceI-like"/>
    <property type="match status" value="1"/>
</dbReference>
<sequence>MVPMKKTLLTLIAVAMVTAAIVIVGPALYRLATSDGTHTEDFTVSGLPPASAGVDGDWDIVAGKGRNTTAVGYTFGELLPSDARTTSGASQAVTGSVRVRDGELVEGEVVVDMTEMRSDIERRDINVRMTIFSTDEYPQARFEVAEPVDVSGVPEDATPTTVDVPGRLTIRGVTRDVVAPMEVIRTGDHILITSDLPINRLEYNVRTPDFAAALIDEDGELNIRLVLEPAGGAAN</sequence>
<dbReference type="AlphaFoldDB" id="A0A1L7CY52"/>
<dbReference type="KEGG" id="csph:CSPHI_06835"/>
<dbReference type="PANTHER" id="PTHR34406:SF1">
    <property type="entry name" value="PROTEIN YCEI"/>
    <property type="match status" value="1"/>
</dbReference>
<dbReference type="Pfam" id="PF04264">
    <property type="entry name" value="YceI"/>
    <property type="match status" value="1"/>
</dbReference>
<organism evidence="3 4">
    <name type="scientific">Corynebacterium sphenisci DSM 44792</name>
    <dbReference type="NCBI Taxonomy" id="1437874"/>
    <lineage>
        <taxon>Bacteria</taxon>
        <taxon>Bacillati</taxon>
        <taxon>Actinomycetota</taxon>
        <taxon>Actinomycetes</taxon>
        <taxon>Mycobacteriales</taxon>
        <taxon>Corynebacteriaceae</taxon>
        <taxon>Corynebacterium</taxon>
    </lineage>
</organism>
<comment type="similarity">
    <text evidence="1">Belongs to the UPF0312 family.</text>
</comment>
<evidence type="ECO:0000256" key="1">
    <source>
        <dbReference type="ARBA" id="ARBA00008812"/>
    </source>
</evidence>
<accession>A0A1L7CY52</accession>
<protein>
    <recommendedName>
        <fullName evidence="2">Lipid/polyisoprenoid-binding YceI-like domain-containing protein</fullName>
    </recommendedName>
</protein>
<dbReference type="EMBL" id="CP009248">
    <property type="protein sequence ID" value="APT90809.1"/>
    <property type="molecule type" value="Genomic_DNA"/>
</dbReference>
<feature type="domain" description="Lipid/polyisoprenoid-binding YceI-like" evidence="2">
    <location>
        <begin position="57"/>
        <end position="228"/>
    </location>
</feature>
<dbReference type="STRING" id="1437874.CSPHI_06835"/>
<dbReference type="SUPFAM" id="SSF101874">
    <property type="entry name" value="YceI-like"/>
    <property type="match status" value="1"/>
</dbReference>
<reference evidence="3 4" key="1">
    <citation type="submission" date="2014-08" db="EMBL/GenBank/DDBJ databases">
        <title>Complete genome sequence of Corynebacterium sphenisci CECT 5990(T) (=DSM 44792(T)), isolated from healthy wild penguins.</title>
        <authorList>
            <person name="Ruckert C."/>
            <person name="Albersmeier A."/>
            <person name="Winkler A."/>
            <person name="Kalinowski J."/>
        </authorList>
    </citation>
    <scope>NUCLEOTIDE SEQUENCE [LARGE SCALE GENOMIC DNA]</scope>
    <source>
        <strain evidence="3 4">DSM 44792</strain>
    </source>
</reference>
<dbReference type="OrthoDB" id="117810at2"/>
<dbReference type="InterPro" id="IPR036761">
    <property type="entry name" value="TTHA0802/YceI-like_sf"/>
</dbReference>
<dbReference type="PANTHER" id="PTHR34406">
    <property type="entry name" value="PROTEIN YCEI"/>
    <property type="match status" value="1"/>
</dbReference>